<dbReference type="GO" id="GO:0061602">
    <property type="term" value="F:molybdenum cofactor cytidylyltransferase activity"/>
    <property type="evidence" value="ECO:0007669"/>
    <property type="project" value="UniProtKB-EC"/>
</dbReference>
<dbReference type="InterPro" id="IPR025877">
    <property type="entry name" value="MobA-like_NTP_Trfase"/>
</dbReference>
<dbReference type="PANTHER" id="PTHR43777">
    <property type="entry name" value="MOLYBDENUM COFACTOR CYTIDYLYLTRANSFERASE"/>
    <property type="match status" value="1"/>
</dbReference>
<accession>A0A9C7G6J3</accession>
<feature type="domain" description="MobA-like NTP transferase" evidence="1">
    <location>
        <begin position="6"/>
        <end position="165"/>
    </location>
</feature>
<keyword evidence="2" id="KW-0808">Transferase</keyword>
<comment type="caution">
    <text evidence="2">The sequence shown here is derived from an EMBL/GenBank/DDBJ whole genome shotgun (WGS) entry which is preliminary data.</text>
</comment>
<dbReference type="EC" id="2.7.7.76" evidence="2"/>
<dbReference type="Gene3D" id="3.90.550.10">
    <property type="entry name" value="Spore Coat Polysaccharide Biosynthesis Protein SpsA, Chain A"/>
    <property type="match status" value="1"/>
</dbReference>
<protein>
    <submittedName>
        <fullName evidence="2">Molybdenum cofactor cytidylyltransferase</fullName>
        <ecNumber evidence="2">2.7.7.76</ecNumber>
    </submittedName>
</protein>
<proteinExistence type="predicted"/>
<organism evidence="2 3">
    <name type="scientific">Pseudoneobacillus rhizosphaerae</name>
    <dbReference type="NCBI Taxonomy" id="2880968"/>
    <lineage>
        <taxon>Bacteria</taxon>
        <taxon>Bacillati</taxon>
        <taxon>Bacillota</taxon>
        <taxon>Bacilli</taxon>
        <taxon>Bacillales</taxon>
        <taxon>Bacillaceae</taxon>
        <taxon>Pseudoneobacillus</taxon>
    </lineage>
</organism>
<keyword evidence="2" id="KW-0548">Nucleotidyltransferase</keyword>
<evidence type="ECO:0000313" key="2">
    <source>
        <dbReference type="EMBL" id="CAG9606981.1"/>
    </source>
</evidence>
<dbReference type="Pfam" id="PF12804">
    <property type="entry name" value="NTP_transf_3"/>
    <property type="match status" value="1"/>
</dbReference>
<dbReference type="SUPFAM" id="SSF53448">
    <property type="entry name" value="Nucleotide-diphospho-sugar transferases"/>
    <property type="match status" value="1"/>
</dbReference>
<keyword evidence="3" id="KW-1185">Reference proteome</keyword>
<dbReference type="InterPro" id="IPR029044">
    <property type="entry name" value="Nucleotide-diphossugar_trans"/>
</dbReference>
<name>A0A9C7G6J3_9BACI</name>
<dbReference type="RefSeq" id="WP_230495253.1">
    <property type="nucleotide sequence ID" value="NZ_CAKJTG010000003.1"/>
</dbReference>
<evidence type="ECO:0000313" key="3">
    <source>
        <dbReference type="Proteomes" id="UP000789845"/>
    </source>
</evidence>
<evidence type="ECO:0000259" key="1">
    <source>
        <dbReference type="Pfam" id="PF12804"/>
    </source>
</evidence>
<sequence>MVKCAGLLLAAGKSTRMGSLKALLPWEDTTLLQFQLTQLERSMIDQIIIVLGYESNKLLPYVEESSAYIVQNENYEKGKTESIKQGVLAIHKDADCFILSSVDQPVSYFLLNAMINEFRLTNSNIIIPVYNKRRGHPILFSTKLREEIMQINEETYGLKAILQKRKDEISELVVEDYSVLFNFNNKKDYKEGISKGGTK</sequence>
<dbReference type="PANTHER" id="PTHR43777:SF1">
    <property type="entry name" value="MOLYBDENUM COFACTOR CYTIDYLYLTRANSFERASE"/>
    <property type="match status" value="1"/>
</dbReference>
<reference evidence="2" key="1">
    <citation type="submission" date="2021-10" db="EMBL/GenBank/DDBJ databases">
        <authorList>
            <person name="Criscuolo A."/>
        </authorList>
    </citation>
    <scope>NUCLEOTIDE SEQUENCE</scope>
    <source>
        <strain evidence="2">CIP111885</strain>
    </source>
</reference>
<dbReference type="AlphaFoldDB" id="A0A9C7G6J3"/>
<dbReference type="EMBL" id="CAKJTG010000003">
    <property type="protein sequence ID" value="CAG9606981.1"/>
    <property type="molecule type" value="Genomic_DNA"/>
</dbReference>
<dbReference type="Proteomes" id="UP000789845">
    <property type="component" value="Unassembled WGS sequence"/>
</dbReference>
<gene>
    <name evidence="2" type="primary">mocA</name>
    <name evidence="2" type="ORF">NEOCIP111885_00669</name>
</gene>
<dbReference type="CDD" id="cd04182">
    <property type="entry name" value="GT_2_like_f"/>
    <property type="match status" value="1"/>
</dbReference>